<dbReference type="GO" id="GO:0070536">
    <property type="term" value="P:protein K63-linked deubiquitination"/>
    <property type="evidence" value="ECO:0007669"/>
    <property type="project" value="TreeGrafter"/>
</dbReference>
<name>A0A843VN72_COLES</name>
<feature type="non-terminal residue" evidence="2">
    <location>
        <position position="1"/>
    </location>
</feature>
<protein>
    <submittedName>
        <fullName evidence="2">Uncharacterized protein</fullName>
    </submittedName>
</protein>
<sequence length="174" mass="18502">MGDWFLQGFLETGFSSRVLGRIWGLGGLVPASPNEGGASPFIGGGPPLLAACAGEGEGEISPSVGGGNPSNRTDSPPTMAESGRVAGSAPADPDPESGRSRAELCRVGLSRTLSDCLFSQASIYREEKNLIDLYIILLRFSSLMCETIPLHRDYQLLLQKERSFFKKVGVIQIG</sequence>
<dbReference type="PANTHER" id="PTHR12947">
    <property type="entry name" value="AMSH-LIKE PROTEASE"/>
    <property type="match status" value="1"/>
</dbReference>
<dbReference type="GO" id="GO:0016020">
    <property type="term" value="C:membrane"/>
    <property type="evidence" value="ECO:0007669"/>
    <property type="project" value="TreeGrafter"/>
</dbReference>
<gene>
    <name evidence="2" type="ORF">Taro_028459</name>
</gene>
<feature type="region of interest" description="Disordered" evidence="1">
    <location>
        <begin position="55"/>
        <end position="100"/>
    </location>
</feature>
<dbReference type="EMBL" id="NMUH01001835">
    <property type="protein sequence ID" value="MQL95787.1"/>
    <property type="molecule type" value="Genomic_DNA"/>
</dbReference>
<dbReference type="Gene3D" id="1.20.58.80">
    <property type="entry name" value="Phosphotransferase system, lactose/cellobiose-type IIA subunit"/>
    <property type="match status" value="1"/>
</dbReference>
<evidence type="ECO:0000256" key="1">
    <source>
        <dbReference type="SAM" id="MobiDB-lite"/>
    </source>
</evidence>
<evidence type="ECO:0000313" key="3">
    <source>
        <dbReference type="Proteomes" id="UP000652761"/>
    </source>
</evidence>
<dbReference type="GO" id="GO:0005768">
    <property type="term" value="C:endosome"/>
    <property type="evidence" value="ECO:0007669"/>
    <property type="project" value="TreeGrafter"/>
</dbReference>
<dbReference type="Proteomes" id="UP000652761">
    <property type="component" value="Unassembled WGS sequence"/>
</dbReference>
<proteinExistence type="predicted"/>
<dbReference type="OrthoDB" id="785281at2759"/>
<evidence type="ECO:0000313" key="2">
    <source>
        <dbReference type="EMBL" id="MQL95787.1"/>
    </source>
</evidence>
<accession>A0A843VN72</accession>
<comment type="caution">
    <text evidence="2">The sequence shown here is derived from an EMBL/GenBank/DDBJ whole genome shotgun (WGS) entry which is preliminary data.</text>
</comment>
<dbReference type="GO" id="GO:0071108">
    <property type="term" value="P:protein K48-linked deubiquitination"/>
    <property type="evidence" value="ECO:0007669"/>
    <property type="project" value="TreeGrafter"/>
</dbReference>
<organism evidence="2 3">
    <name type="scientific">Colocasia esculenta</name>
    <name type="common">Wild taro</name>
    <name type="synonym">Arum esculentum</name>
    <dbReference type="NCBI Taxonomy" id="4460"/>
    <lineage>
        <taxon>Eukaryota</taxon>
        <taxon>Viridiplantae</taxon>
        <taxon>Streptophyta</taxon>
        <taxon>Embryophyta</taxon>
        <taxon>Tracheophyta</taxon>
        <taxon>Spermatophyta</taxon>
        <taxon>Magnoliopsida</taxon>
        <taxon>Liliopsida</taxon>
        <taxon>Araceae</taxon>
        <taxon>Aroideae</taxon>
        <taxon>Colocasieae</taxon>
        <taxon>Colocasia</taxon>
    </lineage>
</organism>
<keyword evidence="3" id="KW-1185">Reference proteome</keyword>
<dbReference type="PANTHER" id="PTHR12947:SF18">
    <property type="entry name" value="AMSH-LIKE UBIQUITIN THIOESTERASE 3"/>
    <property type="match status" value="1"/>
</dbReference>
<reference evidence="2" key="1">
    <citation type="submission" date="2017-07" db="EMBL/GenBank/DDBJ databases">
        <title>Taro Niue Genome Assembly and Annotation.</title>
        <authorList>
            <person name="Atibalentja N."/>
            <person name="Keating K."/>
            <person name="Fields C.J."/>
        </authorList>
    </citation>
    <scope>NUCLEOTIDE SEQUENCE</scope>
    <source>
        <strain evidence="2">Niue_2</strain>
        <tissue evidence="2">Leaf</tissue>
    </source>
</reference>
<dbReference type="AlphaFoldDB" id="A0A843VN72"/>